<dbReference type="Proteomes" id="UP000324298">
    <property type="component" value="Unassembled WGS sequence"/>
</dbReference>
<gene>
    <name evidence="3" type="ORF">ET418_07400</name>
</gene>
<dbReference type="SUPFAM" id="SSF53448">
    <property type="entry name" value="Nucleotide-diphospho-sugar transferases"/>
    <property type="match status" value="1"/>
</dbReference>
<keyword evidence="4" id="KW-1185">Reference proteome</keyword>
<dbReference type="Pfam" id="PF00535">
    <property type="entry name" value="Glycos_transf_2"/>
    <property type="match status" value="1"/>
</dbReference>
<evidence type="ECO:0000259" key="2">
    <source>
        <dbReference type="Pfam" id="PF00535"/>
    </source>
</evidence>
<comment type="caution">
    <text evidence="3">The sequence shown here is derived from an EMBL/GenBank/DDBJ whole genome shotgun (WGS) entry which is preliminary data.</text>
</comment>
<dbReference type="CDD" id="cd02511">
    <property type="entry name" value="Beta4Glucosyltransferase"/>
    <property type="match status" value="1"/>
</dbReference>
<dbReference type="Gene3D" id="3.90.550.10">
    <property type="entry name" value="Spore Coat Polysaccharide Biosynthesis Protein SpsA, Chain A"/>
    <property type="match status" value="1"/>
</dbReference>
<dbReference type="PANTHER" id="PTHR43630:SF2">
    <property type="entry name" value="GLYCOSYLTRANSFERASE"/>
    <property type="match status" value="1"/>
</dbReference>
<dbReference type="PANTHER" id="PTHR43630">
    <property type="entry name" value="POLY-BETA-1,6-N-ACETYL-D-GLUCOSAMINE SYNTHASE"/>
    <property type="match status" value="1"/>
</dbReference>
<name>A0A5A9XG71_9BACT</name>
<dbReference type="GO" id="GO:0016740">
    <property type="term" value="F:transferase activity"/>
    <property type="evidence" value="ECO:0007669"/>
    <property type="project" value="UniProtKB-KW"/>
</dbReference>
<evidence type="ECO:0000313" key="4">
    <source>
        <dbReference type="Proteomes" id="UP000324298"/>
    </source>
</evidence>
<dbReference type="InterPro" id="IPR029044">
    <property type="entry name" value="Nucleotide-diphossugar_trans"/>
</dbReference>
<dbReference type="AlphaFoldDB" id="A0A5A9XG71"/>
<proteinExistence type="inferred from homology"/>
<dbReference type="EMBL" id="SRSD01000004">
    <property type="protein sequence ID" value="KAA0892026.1"/>
    <property type="molecule type" value="Genomic_DNA"/>
</dbReference>
<reference evidence="3 4" key="1">
    <citation type="submission" date="2019-04" db="EMBL/GenBank/DDBJ databases">
        <title>Geobacter ruber sp. nov., ferric-reducing bacteria isolated from paddy soil.</title>
        <authorList>
            <person name="Xu Z."/>
            <person name="Masuda Y."/>
            <person name="Itoh H."/>
            <person name="Senoo K."/>
        </authorList>
    </citation>
    <scope>NUCLEOTIDE SEQUENCE [LARGE SCALE GENOMIC DNA]</scope>
    <source>
        <strain evidence="3 4">Red88</strain>
    </source>
</reference>
<evidence type="ECO:0000313" key="3">
    <source>
        <dbReference type="EMBL" id="KAA0892026.1"/>
    </source>
</evidence>
<protein>
    <submittedName>
        <fullName evidence="3">Glycosyltransferase family 2 protein</fullName>
    </submittedName>
</protein>
<sequence>MVHQGLADRAVTAPCKISVILIVLNGEATIAPCLQSVSWAAEIIVVDSGSTDRTEEICTTYPGVRFFHHPWLGYGPQKNYALSLATHEWVLSIDADEVITPELAEEIRGAIDNNGAYAGLSFRRKNMYKKRWVRHSGWWPDEILRVFRKDAGRFNDRQVHESVEVNGAVKKLAGVMEHFSYNRPEDFILKMYSYSTAGARQMRVAGKRGGALRAVVRTVAAFVKSYILKRGFLDGRTGLLVAVSGAIGVFYKIIMLSELNEED</sequence>
<comment type="similarity">
    <text evidence="1">Belongs to the glycosyltransferase 2 family. WaaE/KdtX subfamily.</text>
</comment>
<accession>A0A5A9XG71</accession>
<evidence type="ECO:0000256" key="1">
    <source>
        <dbReference type="ARBA" id="ARBA00038494"/>
    </source>
</evidence>
<dbReference type="OrthoDB" id="9815923at2"/>
<dbReference type="InterPro" id="IPR001173">
    <property type="entry name" value="Glyco_trans_2-like"/>
</dbReference>
<organism evidence="3 4">
    <name type="scientific">Oryzomonas rubra</name>
    <dbReference type="NCBI Taxonomy" id="2509454"/>
    <lineage>
        <taxon>Bacteria</taxon>
        <taxon>Pseudomonadati</taxon>
        <taxon>Thermodesulfobacteriota</taxon>
        <taxon>Desulfuromonadia</taxon>
        <taxon>Geobacterales</taxon>
        <taxon>Geobacteraceae</taxon>
        <taxon>Oryzomonas</taxon>
    </lineage>
</organism>
<dbReference type="RefSeq" id="WP_149306964.1">
    <property type="nucleotide sequence ID" value="NZ_SRSD01000004.1"/>
</dbReference>
<feature type="domain" description="Glycosyltransferase 2-like" evidence="2">
    <location>
        <begin position="18"/>
        <end position="157"/>
    </location>
</feature>
<keyword evidence="3" id="KW-0808">Transferase</keyword>